<organism evidence="2 3">
    <name type="scientific">Aspergillus heteromorphus CBS 117.55</name>
    <dbReference type="NCBI Taxonomy" id="1448321"/>
    <lineage>
        <taxon>Eukaryota</taxon>
        <taxon>Fungi</taxon>
        <taxon>Dikarya</taxon>
        <taxon>Ascomycota</taxon>
        <taxon>Pezizomycotina</taxon>
        <taxon>Eurotiomycetes</taxon>
        <taxon>Eurotiomycetidae</taxon>
        <taxon>Eurotiales</taxon>
        <taxon>Aspergillaceae</taxon>
        <taxon>Aspergillus</taxon>
        <taxon>Aspergillus subgen. Circumdati</taxon>
    </lineage>
</organism>
<keyword evidence="3" id="KW-1185">Reference proteome</keyword>
<proteinExistence type="predicted"/>
<evidence type="ECO:0000313" key="2">
    <source>
        <dbReference type="EMBL" id="PWY86268.1"/>
    </source>
</evidence>
<feature type="compositionally biased region" description="Basic residues" evidence="1">
    <location>
        <begin position="63"/>
        <end position="89"/>
    </location>
</feature>
<dbReference type="Proteomes" id="UP000247233">
    <property type="component" value="Unassembled WGS sequence"/>
</dbReference>
<name>A0A317WMK9_9EURO</name>
<evidence type="ECO:0000256" key="1">
    <source>
        <dbReference type="SAM" id="MobiDB-lite"/>
    </source>
</evidence>
<dbReference type="EMBL" id="MSFL01000008">
    <property type="protein sequence ID" value="PWY86268.1"/>
    <property type="molecule type" value="Genomic_DNA"/>
</dbReference>
<protein>
    <submittedName>
        <fullName evidence="2">Uncharacterized protein</fullName>
    </submittedName>
</protein>
<dbReference type="AlphaFoldDB" id="A0A317WMK9"/>
<evidence type="ECO:0000313" key="3">
    <source>
        <dbReference type="Proteomes" id="UP000247233"/>
    </source>
</evidence>
<gene>
    <name evidence="2" type="ORF">BO70DRAFT_224779</name>
</gene>
<comment type="caution">
    <text evidence="2">The sequence shown here is derived from an EMBL/GenBank/DDBJ whole genome shotgun (WGS) entry which is preliminary data.</text>
</comment>
<feature type="region of interest" description="Disordered" evidence="1">
    <location>
        <begin position="54"/>
        <end position="123"/>
    </location>
</feature>
<dbReference type="VEuPathDB" id="FungiDB:BO70DRAFT_224779"/>
<accession>A0A317WMK9</accession>
<reference evidence="2 3" key="1">
    <citation type="submission" date="2016-12" db="EMBL/GenBank/DDBJ databases">
        <title>The genomes of Aspergillus section Nigri reveals drivers in fungal speciation.</title>
        <authorList>
            <consortium name="DOE Joint Genome Institute"/>
            <person name="Vesth T.C."/>
            <person name="Nybo J."/>
            <person name="Theobald S."/>
            <person name="Brandl J."/>
            <person name="Frisvad J.C."/>
            <person name="Nielsen K.F."/>
            <person name="Lyhne E.K."/>
            <person name="Kogle M.E."/>
            <person name="Kuo A."/>
            <person name="Riley R."/>
            <person name="Clum A."/>
            <person name="Nolan M."/>
            <person name="Lipzen A."/>
            <person name="Salamov A."/>
            <person name="Henrissat B."/>
            <person name="Wiebenga A."/>
            <person name="De Vries R.P."/>
            <person name="Grigoriev I.V."/>
            <person name="Mortensen U.H."/>
            <person name="Andersen M.R."/>
            <person name="Baker S.E."/>
        </authorList>
    </citation>
    <scope>NUCLEOTIDE SEQUENCE [LARGE SCALE GENOMIC DNA]</scope>
    <source>
        <strain evidence="2 3">CBS 117.55</strain>
    </source>
</reference>
<feature type="compositionally biased region" description="Basic and acidic residues" evidence="1">
    <location>
        <begin position="105"/>
        <end position="123"/>
    </location>
</feature>
<sequence length="123" mass="14399">MLDSPLPLRTRTTDCHRDIYYYYYCCSSTKYGVLPHYHCQLPIDDETSLREFQSITILDPPPKKRKYGGAKKKRRRKKKTKRQKDRKKAVPMVGISIAGGSPCQTKKDQKEEAGRERKENHPK</sequence>
<dbReference type="GeneID" id="37060994"/>
<dbReference type="RefSeq" id="XP_025400820.1">
    <property type="nucleotide sequence ID" value="XM_025538757.1"/>
</dbReference>